<reference evidence="7 10" key="2">
    <citation type="submission" date="2023-10" db="EMBL/GenBank/DDBJ databases">
        <authorList>
            <person name="Dale J."/>
        </authorList>
    </citation>
    <scope>NUCLEOTIDE SEQUENCE [LARGE SCALE GENOMIC DNA]</scope>
    <source>
        <strain evidence="7 10">2023EL-00970</strain>
    </source>
</reference>
<evidence type="ECO:0000256" key="4">
    <source>
        <dbReference type="ARBA" id="ARBA00023263"/>
    </source>
</evidence>
<feature type="signal peptide" evidence="5">
    <location>
        <begin position="1"/>
        <end position="21"/>
    </location>
</feature>
<evidence type="ECO:0000256" key="3">
    <source>
        <dbReference type="ARBA" id="ARBA00022729"/>
    </source>
</evidence>
<feature type="domain" description="Fimbrial-type adhesion" evidence="6">
    <location>
        <begin position="33"/>
        <end position="175"/>
    </location>
</feature>
<sequence>MRKKALLPVMAMLLAAGVAQATTNSPATLSITGKVYGNGFGAAQSCSVSLSRSSIDLGSKKSILLPVQGANYSASSGLISVSNSCYRPGINNNAFAYKFMGTADSVEQTVLANTLTSDDAAKGIGVGVYTLKGQPIAINNGTLIGGSNAFYLSMVKLKNTTVTGGKVQSTLTVQVERL</sequence>
<evidence type="ECO:0000256" key="5">
    <source>
        <dbReference type="SAM" id="SignalP"/>
    </source>
</evidence>
<dbReference type="SUPFAM" id="SSF49401">
    <property type="entry name" value="Bacterial adhesins"/>
    <property type="match status" value="1"/>
</dbReference>
<name>A0A3R9FNS3_9ENTR</name>
<dbReference type="InterPro" id="IPR008966">
    <property type="entry name" value="Adhesion_dom_sf"/>
</dbReference>
<dbReference type="Pfam" id="PF00419">
    <property type="entry name" value="Fimbrial"/>
    <property type="match status" value="1"/>
</dbReference>
<evidence type="ECO:0000256" key="2">
    <source>
        <dbReference type="ARBA" id="ARBA00006671"/>
    </source>
</evidence>
<dbReference type="EMBL" id="RHXB01000014">
    <property type="protein sequence ID" value="RSE23206.1"/>
    <property type="molecule type" value="Genomic_DNA"/>
</dbReference>
<dbReference type="RefSeq" id="WP_125294711.1">
    <property type="nucleotide sequence ID" value="NZ_CP100494.1"/>
</dbReference>
<dbReference type="Gene3D" id="2.60.40.1090">
    <property type="entry name" value="Fimbrial-type adhesion domain"/>
    <property type="match status" value="1"/>
</dbReference>
<evidence type="ECO:0000313" key="7">
    <source>
        <dbReference type="EMBL" id="MDV7024611.1"/>
    </source>
</evidence>
<dbReference type="GO" id="GO:0043709">
    <property type="term" value="P:cell adhesion involved in single-species biofilm formation"/>
    <property type="evidence" value="ECO:0007669"/>
    <property type="project" value="TreeGrafter"/>
</dbReference>
<comment type="similarity">
    <text evidence="2">Belongs to the fimbrial protein family.</text>
</comment>
<keyword evidence="10" id="KW-1185">Reference proteome</keyword>
<dbReference type="InterPro" id="IPR000259">
    <property type="entry name" value="Adhesion_dom_fimbrial"/>
</dbReference>
<keyword evidence="4" id="KW-0281">Fimbrium</keyword>
<dbReference type="Proteomes" id="UP001187066">
    <property type="component" value="Unassembled WGS sequence"/>
</dbReference>
<dbReference type="GeneID" id="84667032"/>
<evidence type="ECO:0000259" key="6">
    <source>
        <dbReference type="Pfam" id="PF00419"/>
    </source>
</evidence>
<organism evidence="8 9">
    <name type="scientific">Atlantibacter subterraneus</name>
    <dbReference type="NCBI Taxonomy" id="255519"/>
    <lineage>
        <taxon>Bacteria</taxon>
        <taxon>Pseudomonadati</taxon>
        <taxon>Pseudomonadota</taxon>
        <taxon>Gammaproteobacteria</taxon>
        <taxon>Enterobacterales</taxon>
        <taxon>Enterobacteriaceae</taxon>
        <taxon>Atlantibacter</taxon>
    </lineage>
</organism>
<dbReference type="PANTHER" id="PTHR33420">
    <property type="entry name" value="FIMBRIAL SUBUNIT ELFA-RELATED"/>
    <property type="match status" value="1"/>
</dbReference>
<comment type="caution">
    <text evidence="8">The sequence shown here is derived from an EMBL/GenBank/DDBJ whole genome shotgun (WGS) entry which is preliminary data.</text>
</comment>
<gene>
    <name evidence="8" type="ORF">EGT71_18640</name>
    <name evidence="7" type="ORF">R4P48_18260</name>
</gene>
<dbReference type="InterPro" id="IPR036937">
    <property type="entry name" value="Adhesion_dom_fimbrial_sf"/>
</dbReference>
<dbReference type="AlphaFoldDB" id="A0A3R9FNS3"/>
<dbReference type="EMBL" id="JAWLOF010000015">
    <property type="protein sequence ID" value="MDV7024611.1"/>
    <property type="molecule type" value="Genomic_DNA"/>
</dbReference>
<dbReference type="InterPro" id="IPR050263">
    <property type="entry name" value="Bact_Fimbrial_Adh_Pro"/>
</dbReference>
<dbReference type="GO" id="GO:0009289">
    <property type="term" value="C:pilus"/>
    <property type="evidence" value="ECO:0007669"/>
    <property type="project" value="UniProtKB-SubCell"/>
</dbReference>
<dbReference type="Proteomes" id="UP000275331">
    <property type="component" value="Unassembled WGS sequence"/>
</dbReference>
<feature type="chain" id="PRO_5018595435" evidence="5">
    <location>
        <begin position="22"/>
        <end position="178"/>
    </location>
</feature>
<comment type="subcellular location">
    <subcellularLocation>
        <location evidence="1">Fimbrium</location>
    </subcellularLocation>
</comment>
<protein>
    <submittedName>
        <fullName evidence="7 8">Fimbrial protein</fullName>
    </submittedName>
</protein>
<dbReference type="OrthoDB" id="6566111at2"/>
<accession>A0A3R9FNS3</accession>
<evidence type="ECO:0000313" key="9">
    <source>
        <dbReference type="Proteomes" id="UP000275331"/>
    </source>
</evidence>
<evidence type="ECO:0000256" key="1">
    <source>
        <dbReference type="ARBA" id="ARBA00004561"/>
    </source>
</evidence>
<reference evidence="8 9" key="1">
    <citation type="submission" date="2018-10" db="EMBL/GenBank/DDBJ databases">
        <title>Transmission dynamics of multidrug resistant bacteria on intensive care unit surfaces.</title>
        <authorList>
            <person name="D'Souza A.W."/>
            <person name="Potter R.F."/>
            <person name="Wallace M."/>
            <person name="Shupe A."/>
            <person name="Patel S."/>
            <person name="Sun S."/>
            <person name="Gul D."/>
            <person name="Kwon J.H."/>
            <person name="Andleeb S."/>
            <person name="Burnham C.-A.D."/>
            <person name="Dantas G."/>
        </authorList>
    </citation>
    <scope>NUCLEOTIDE SEQUENCE [LARGE SCALE GENOMIC DNA]</scope>
    <source>
        <strain evidence="8 9">AS_373</strain>
    </source>
</reference>
<keyword evidence="3 5" id="KW-0732">Signal</keyword>
<evidence type="ECO:0000313" key="8">
    <source>
        <dbReference type="EMBL" id="RSE23206.1"/>
    </source>
</evidence>
<proteinExistence type="inferred from homology"/>
<evidence type="ECO:0000313" key="10">
    <source>
        <dbReference type="Proteomes" id="UP001187066"/>
    </source>
</evidence>
<dbReference type="PANTHER" id="PTHR33420:SF3">
    <property type="entry name" value="FIMBRIAL SUBUNIT ELFA"/>
    <property type="match status" value="1"/>
</dbReference>